<gene>
    <name evidence="6" type="ORF">HEQ75_25930</name>
</gene>
<dbReference type="SUPFAM" id="SSF53850">
    <property type="entry name" value="Periplasmic binding protein-like II"/>
    <property type="match status" value="1"/>
</dbReference>
<dbReference type="InterPro" id="IPR036390">
    <property type="entry name" value="WH_DNA-bd_sf"/>
</dbReference>
<keyword evidence="2" id="KW-0805">Transcription regulation</keyword>
<sequence length="293" mass="31203">MELRHLRYFLAVAAEGQVTRAAEALHVSQPTLSQQLRQLEEEVGAPLFERLHRGLRLTPAGEALRLRAARALAEVAAARQDIAALEGLARGTLALGVIHTLSATLLPRALARFRAAHPGVTVAVAPQGTARDIEDGVAEGALDLGIAFAPPLREDTEAEFLFEEELALILRRGHPLLRAARGGARLPVRALQGVPLALLSGRYATRRLIERCFEQAGAGPPEVALEIDAIGGLIATVSATDLATVLSDRSVPPGLPATLLRLRDPTPVRRVALLWRRGGVPAPAAQAFAAVFR</sequence>
<dbReference type="Gene3D" id="1.10.10.10">
    <property type="entry name" value="Winged helix-like DNA-binding domain superfamily/Winged helix DNA-binding domain"/>
    <property type="match status" value="1"/>
</dbReference>
<protein>
    <submittedName>
        <fullName evidence="6">LysR family transcriptional regulator</fullName>
    </submittedName>
</protein>
<dbReference type="PROSITE" id="PS50931">
    <property type="entry name" value="HTH_LYSR"/>
    <property type="match status" value="1"/>
</dbReference>
<name>A0ABX1EAP2_9PROT</name>
<dbReference type="RefSeq" id="WP_168035030.1">
    <property type="nucleotide sequence ID" value="NZ_JAAVNE010000077.1"/>
</dbReference>
<accession>A0ABX1EAP2</accession>
<dbReference type="EMBL" id="JAAVNE010000077">
    <property type="protein sequence ID" value="NKC34319.1"/>
    <property type="molecule type" value="Genomic_DNA"/>
</dbReference>
<dbReference type="InterPro" id="IPR050950">
    <property type="entry name" value="HTH-type_LysR_regulators"/>
</dbReference>
<dbReference type="Pfam" id="PF03466">
    <property type="entry name" value="LysR_substrate"/>
    <property type="match status" value="1"/>
</dbReference>
<dbReference type="PANTHER" id="PTHR30419">
    <property type="entry name" value="HTH-TYPE TRANSCRIPTIONAL REGULATOR YBHD"/>
    <property type="match status" value="1"/>
</dbReference>
<dbReference type="Gene3D" id="3.40.190.290">
    <property type="match status" value="1"/>
</dbReference>
<feature type="domain" description="HTH lysR-type" evidence="5">
    <location>
        <begin position="1"/>
        <end position="58"/>
    </location>
</feature>
<comment type="similarity">
    <text evidence="1">Belongs to the LysR transcriptional regulatory family.</text>
</comment>
<keyword evidence="7" id="KW-1185">Reference proteome</keyword>
<dbReference type="Pfam" id="PF00126">
    <property type="entry name" value="HTH_1"/>
    <property type="match status" value="1"/>
</dbReference>
<evidence type="ECO:0000313" key="7">
    <source>
        <dbReference type="Proteomes" id="UP000787635"/>
    </source>
</evidence>
<dbReference type="Proteomes" id="UP000787635">
    <property type="component" value="Unassembled WGS sequence"/>
</dbReference>
<dbReference type="InterPro" id="IPR005119">
    <property type="entry name" value="LysR_subst-bd"/>
</dbReference>
<evidence type="ECO:0000256" key="2">
    <source>
        <dbReference type="ARBA" id="ARBA00023015"/>
    </source>
</evidence>
<evidence type="ECO:0000256" key="3">
    <source>
        <dbReference type="ARBA" id="ARBA00023125"/>
    </source>
</evidence>
<evidence type="ECO:0000256" key="1">
    <source>
        <dbReference type="ARBA" id="ARBA00009437"/>
    </source>
</evidence>
<comment type="caution">
    <text evidence="6">The sequence shown here is derived from an EMBL/GenBank/DDBJ whole genome shotgun (WGS) entry which is preliminary data.</text>
</comment>
<keyword evidence="3" id="KW-0238">DNA-binding</keyword>
<evidence type="ECO:0000259" key="5">
    <source>
        <dbReference type="PROSITE" id="PS50931"/>
    </source>
</evidence>
<dbReference type="InterPro" id="IPR000847">
    <property type="entry name" value="LysR_HTH_N"/>
</dbReference>
<proteinExistence type="inferred from homology"/>
<keyword evidence="4" id="KW-0804">Transcription</keyword>
<organism evidence="6 7">
    <name type="scientific">Falsiroseomonas selenitidurans</name>
    <dbReference type="NCBI Taxonomy" id="2716335"/>
    <lineage>
        <taxon>Bacteria</taxon>
        <taxon>Pseudomonadati</taxon>
        <taxon>Pseudomonadota</taxon>
        <taxon>Alphaproteobacteria</taxon>
        <taxon>Acetobacterales</taxon>
        <taxon>Roseomonadaceae</taxon>
        <taxon>Falsiroseomonas</taxon>
    </lineage>
</organism>
<dbReference type="CDD" id="cd05466">
    <property type="entry name" value="PBP2_LTTR_substrate"/>
    <property type="match status" value="1"/>
</dbReference>
<reference evidence="6 7" key="1">
    <citation type="submission" date="2020-03" db="EMBL/GenBank/DDBJ databases">
        <title>Roseomonas selenitidurans sp. nov. isolated from urban soil.</title>
        <authorList>
            <person name="Liu H."/>
        </authorList>
    </citation>
    <scope>NUCLEOTIDE SEQUENCE [LARGE SCALE GENOMIC DNA]</scope>
    <source>
        <strain evidence="6 7">BU-1</strain>
    </source>
</reference>
<feature type="non-terminal residue" evidence="6">
    <location>
        <position position="293"/>
    </location>
</feature>
<dbReference type="InterPro" id="IPR036388">
    <property type="entry name" value="WH-like_DNA-bd_sf"/>
</dbReference>
<evidence type="ECO:0000313" key="6">
    <source>
        <dbReference type="EMBL" id="NKC34319.1"/>
    </source>
</evidence>
<dbReference type="SUPFAM" id="SSF46785">
    <property type="entry name" value="Winged helix' DNA-binding domain"/>
    <property type="match status" value="1"/>
</dbReference>
<evidence type="ECO:0000256" key="4">
    <source>
        <dbReference type="ARBA" id="ARBA00023163"/>
    </source>
</evidence>
<dbReference type="PRINTS" id="PR00039">
    <property type="entry name" value="HTHLYSR"/>
</dbReference>